<protein>
    <recommendedName>
        <fullName evidence="4">Zinc ribbon domain-containing protein</fullName>
    </recommendedName>
</protein>
<evidence type="ECO:0000313" key="3">
    <source>
        <dbReference type="Proteomes" id="UP000095780"/>
    </source>
</evidence>
<evidence type="ECO:0000313" key="2">
    <source>
        <dbReference type="EMBL" id="CUQ86297.1"/>
    </source>
</evidence>
<keyword evidence="1" id="KW-0472">Membrane</keyword>
<keyword evidence="1" id="KW-0812">Transmembrane</keyword>
<dbReference type="Proteomes" id="UP000095780">
    <property type="component" value="Unassembled WGS sequence"/>
</dbReference>
<keyword evidence="1" id="KW-1133">Transmembrane helix</keyword>
<dbReference type="RefSeq" id="WP_055287359.1">
    <property type="nucleotide sequence ID" value="NZ_CABIXW010000004.1"/>
</dbReference>
<organism evidence="2 3">
    <name type="scientific">Lachnospira eligens</name>
    <dbReference type="NCBI Taxonomy" id="39485"/>
    <lineage>
        <taxon>Bacteria</taxon>
        <taxon>Bacillati</taxon>
        <taxon>Bacillota</taxon>
        <taxon>Clostridia</taxon>
        <taxon>Lachnospirales</taxon>
        <taxon>Lachnospiraceae</taxon>
        <taxon>Lachnospira</taxon>
    </lineage>
</organism>
<proteinExistence type="predicted"/>
<dbReference type="AlphaFoldDB" id="A0A174ZKI2"/>
<reference evidence="2 3" key="1">
    <citation type="submission" date="2015-09" db="EMBL/GenBank/DDBJ databases">
        <authorList>
            <consortium name="Pathogen Informatics"/>
        </authorList>
    </citation>
    <scope>NUCLEOTIDE SEQUENCE [LARGE SCALE GENOMIC DNA]</scope>
    <source>
        <strain evidence="2 3">2789STDY5834878</strain>
    </source>
</reference>
<evidence type="ECO:0000256" key="1">
    <source>
        <dbReference type="SAM" id="Phobius"/>
    </source>
</evidence>
<name>A0A174ZKI2_9FIRM</name>
<feature type="transmembrane region" description="Helical" evidence="1">
    <location>
        <begin position="72"/>
        <end position="91"/>
    </location>
</feature>
<accession>A0A174ZKI2</accession>
<evidence type="ECO:0008006" key="4">
    <source>
        <dbReference type="Google" id="ProtNLM"/>
    </source>
</evidence>
<dbReference type="EMBL" id="CZBV01000004">
    <property type="protein sequence ID" value="CUQ86297.1"/>
    <property type="molecule type" value="Genomic_DNA"/>
</dbReference>
<sequence>MSELEEGKKYCKHCGEVIDKDCVVCPKCGKQVEALKDNSTPVIINNSAASSSSAASAIAMLPQKRKKKYNHLLDFILICCTGGLWIIWMIIRPKYEY</sequence>
<gene>
    <name evidence="2" type="ORF">ERS852492_01815</name>
</gene>